<evidence type="ECO:0000256" key="1">
    <source>
        <dbReference type="SAM" id="SignalP"/>
    </source>
</evidence>
<organism evidence="2 3">
    <name type="scientific">Ditylenchus dipsaci</name>
    <dbReference type="NCBI Taxonomy" id="166011"/>
    <lineage>
        <taxon>Eukaryota</taxon>
        <taxon>Metazoa</taxon>
        <taxon>Ecdysozoa</taxon>
        <taxon>Nematoda</taxon>
        <taxon>Chromadorea</taxon>
        <taxon>Rhabditida</taxon>
        <taxon>Tylenchina</taxon>
        <taxon>Tylenchomorpha</taxon>
        <taxon>Sphaerularioidea</taxon>
        <taxon>Anguinidae</taxon>
        <taxon>Anguininae</taxon>
        <taxon>Ditylenchus</taxon>
    </lineage>
</organism>
<keyword evidence="1" id="KW-0732">Signal</keyword>
<reference evidence="3" key="1">
    <citation type="submission" date="2022-11" db="UniProtKB">
        <authorList>
            <consortium name="WormBaseParasite"/>
        </authorList>
    </citation>
    <scope>IDENTIFICATION</scope>
</reference>
<evidence type="ECO:0000313" key="2">
    <source>
        <dbReference type="Proteomes" id="UP000887574"/>
    </source>
</evidence>
<proteinExistence type="predicted"/>
<dbReference type="WBParaSite" id="jg2363">
    <property type="protein sequence ID" value="jg2363"/>
    <property type="gene ID" value="jg2363"/>
</dbReference>
<feature type="signal peptide" evidence="1">
    <location>
        <begin position="1"/>
        <end position="23"/>
    </location>
</feature>
<protein>
    <submittedName>
        <fullName evidence="3">Uncharacterized protein</fullName>
    </submittedName>
</protein>
<feature type="chain" id="PRO_5037390825" evidence="1">
    <location>
        <begin position="24"/>
        <end position="66"/>
    </location>
</feature>
<dbReference type="AlphaFoldDB" id="A0A915DUG5"/>
<accession>A0A915DUG5</accession>
<evidence type="ECO:0000313" key="3">
    <source>
        <dbReference type="WBParaSite" id="jg2363"/>
    </source>
</evidence>
<sequence length="66" mass="6370">MQLKCVNLFLAILLVCYLNNIDAAPQIALAGGGTGAKGTGPDAAQLGLGAGTPIAGPANAPVPLGK</sequence>
<keyword evidence="2" id="KW-1185">Reference proteome</keyword>
<dbReference type="Proteomes" id="UP000887574">
    <property type="component" value="Unplaced"/>
</dbReference>
<name>A0A915DUG5_9BILA</name>